<dbReference type="PANTHER" id="PTHR10491">
    <property type="entry name" value="DTDP-4-DEHYDRORHAMNOSE REDUCTASE"/>
    <property type="match status" value="1"/>
</dbReference>
<dbReference type="Gene3D" id="3.90.25.10">
    <property type="entry name" value="UDP-galactose 4-epimerase, domain 1"/>
    <property type="match status" value="1"/>
</dbReference>
<accession>A0A6J6C0U0</accession>
<dbReference type="CDD" id="cd05254">
    <property type="entry name" value="dTDP_HR_like_SDR_e"/>
    <property type="match status" value="1"/>
</dbReference>
<organism evidence="3">
    <name type="scientific">freshwater metagenome</name>
    <dbReference type="NCBI Taxonomy" id="449393"/>
    <lineage>
        <taxon>unclassified sequences</taxon>
        <taxon>metagenomes</taxon>
        <taxon>ecological metagenomes</taxon>
    </lineage>
</organism>
<sequence length="282" mass="30468">MRVLITGAGGQVGSELVASFSASGHEVFSFSHAQLDITSRDAVRAAVVEAHPDAIVHPAAWTAVDACESDPDRAFLVNALATRFISEAAAIVGAPVHYVSTDYVFDGTKPTPYVEWDQVSPTSVYGASKLAGERELHSGSTIIRTSWVCGYNGGNMVKTILRIAAENDTLSFVDDQRGHPTFADDLASMIRRLVEERRTGTFHVTNQGAVSWYEFAREVLLASGQDPDRVKPVSTADLQPPRPAPRPANSVLDNAALRQSGLPLLDDFRIPLARLVTRLAED</sequence>
<dbReference type="InterPro" id="IPR005913">
    <property type="entry name" value="dTDP_dehydrorham_reduct"/>
</dbReference>
<name>A0A6J6C0U0_9ZZZZ</name>
<dbReference type="PANTHER" id="PTHR10491:SF4">
    <property type="entry name" value="METHIONINE ADENOSYLTRANSFERASE 2 SUBUNIT BETA"/>
    <property type="match status" value="1"/>
</dbReference>
<gene>
    <name evidence="3" type="ORF">UFOPK1495_00428</name>
</gene>
<dbReference type="InterPro" id="IPR036291">
    <property type="entry name" value="NAD(P)-bd_dom_sf"/>
</dbReference>
<dbReference type="Gene3D" id="3.40.50.720">
    <property type="entry name" value="NAD(P)-binding Rossmann-like Domain"/>
    <property type="match status" value="1"/>
</dbReference>
<dbReference type="AlphaFoldDB" id="A0A6J6C0U0"/>
<evidence type="ECO:0000313" key="3">
    <source>
        <dbReference type="EMBL" id="CAB4544744.1"/>
    </source>
</evidence>
<reference evidence="3" key="1">
    <citation type="submission" date="2020-05" db="EMBL/GenBank/DDBJ databases">
        <authorList>
            <person name="Chiriac C."/>
            <person name="Salcher M."/>
            <person name="Ghai R."/>
            <person name="Kavagutti S V."/>
        </authorList>
    </citation>
    <scope>NUCLEOTIDE SEQUENCE</scope>
</reference>
<dbReference type="NCBIfam" id="TIGR01214">
    <property type="entry name" value="rmlD"/>
    <property type="match status" value="1"/>
</dbReference>
<evidence type="ECO:0000256" key="1">
    <source>
        <dbReference type="SAM" id="MobiDB-lite"/>
    </source>
</evidence>
<dbReference type="Pfam" id="PF04321">
    <property type="entry name" value="RmlD_sub_bind"/>
    <property type="match status" value="1"/>
</dbReference>
<dbReference type="SUPFAM" id="SSF51735">
    <property type="entry name" value="NAD(P)-binding Rossmann-fold domains"/>
    <property type="match status" value="1"/>
</dbReference>
<protein>
    <submittedName>
        <fullName evidence="3">Unannotated protein</fullName>
    </submittedName>
</protein>
<evidence type="ECO:0000259" key="2">
    <source>
        <dbReference type="Pfam" id="PF04321"/>
    </source>
</evidence>
<dbReference type="EMBL" id="CAEZSU010000032">
    <property type="protein sequence ID" value="CAB4544744.1"/>
    <property type="molecule type" value="Genomic_DNA"/>
</dbReference>
<feature type="domain" description="RmlD-like substrate binding" evidence="2">
    <location>
        <begin position="1"/>
        <end position="279"/>
    </location>
</feature>
<dbReference type="InterPro" id="IPR029903">
    <property type="entry name" value="RmlD-like-bd"/>
</dbReference>
<proteinExistence type="predicted"/>
<feature type="region of interest" description="Disordered" evidence="1">
    <location>
        <begin position="226"/>
        <end position="249"/>
    </location>
</feature>